<gene>
    <name evidence="8" type="primary">p37</name>
    <name evidence="9" type="synonym">ORF4</name>
</gene>
<keyword evidence="5" id="KW-0946">Virion</keyword>
<evidence type="ECO:0000256" key="5">
    <source>
        <dbReference type="ARBA" id="ARBA00022844"/>
    </source>
</evidence>
<keyword evidence="4" id="KW-0167">Capsid protein</keyword>
<evidence type="ECO:0000256" key="4">
    <source>
        <dbReference type="ARBA" id="ARBA00022561"/>
    </source>
</evidence>
<name>B5ACF7_9TOMB</name>
<reference evidence="8" key="2">
    <citation type="journal article" date="2009" name="Virology">
        <title>Insights into the translational regulation of biologically active open reading frames of Pelargonium line pattern virus.</title>
        <authorList>
            <person name="Castano A."/>
            <person name="Ruiz L."/>
            <person name="Hernandez C."/>
        </authorList>
    </citation>
    <scope>NUCLEOTIDE SEQUENCE</scope>
    <source>
        <strain evidence="8">PV-0193</strain>
    </source>
</reference>
<evidence type="ECO:0000256" key="3">
    <source>
        <dbReference type="ARBA" id="ARBA00018091"/>
    </source>
</evidence>
<reference evidence="9" key="3">
    <citation type="submission" date="2021-03" db="EMBL/GenBank/DDBJ databases">
        <title>Plant Virus Collection isolate.</title>
        <authorList>
            <person name="Knierim D."/>
            <person name="Margaria P."/>
            <person name="Menzel W."/>
            <person name="Winter S."/>
        </authorList>
    </citation>
    <scope>NUCLEOTIDE SEQUENCE</scope>
    <source>
        <strain evidence="9">DSMZ PV-0193</strain>
    </source>
</reference>
<sequence length="338" mass="36970">MAAKDNPAVIAAVARREQWAIKLQSKGWGSLSKAQKATARSYGIGNPPTVVVPRTTRLVAGNPTNARRARGEPGNAKMGTTITKQEYMGELHSSSKIETYLLDPKNVRSFPQLSGLAIGYNKYKITDFKVRYSPKCSDSECGLTIAYSSDSSDPPPKNKFNLFSMNHKYETAAHKPLLVTLPVSKETRFLRDKCTDDSKLVDSGAVHVLVDGSHEGRLGELFFELTIVFSEPTFCTHHSQVIKGLKESEGPEYVKVEPDKETVKLVFQAAGAYLISIVASKLERIGQLGASEGDKLVVESTDKSACLCRIEAEQPGSAVVLVYASREAITLRAYINKL</sequence>
<dbReference type="EMBL" id="EU835946">
    <property type="protein sequence ID" value="ACF35789.1"/>
    <property type="molecule type" value="Genomic_RNA"/>
</dbReference>
<evidence type="ECO:0000256" key="2">
    <source>
        <dbReference type="ARBA" id="ARBA00007446"/>
    </source>
</evidence>
<reference evidence="8" key="1">
    <citation type="journal article" date="2007" name="Acta Virol.">
        <title>Biological activity of transcripts from cDNA of Pelargonium line pattern virus.</title>
        <authorList>
            <person name="Castano A."/>
            <person name="Hernandez C."/>
        </authorList>
    </citation>
    <scope>NUCLEOTIDE SEQUENCE</scope>
    <source>
        <strain evidence="8">PV-0193</strain>
    </source>
</reference>
<dbReference type="EMBL" id="MW854266">
    <property type="protein sequence ID" value="QYA72363.1"/>
    <property type="molecule type" value="Genomic_RNA"/>
</dbReference>
<comment type="similarity">
    <text evidence="2">Belongs to the icosahedral plant coat protein family.</text>
</comment>
<keyword evidence="6" id="KW-1142">T=3 icosahedral capsid protein</keyword>
<protein>
    <recommendedName>
        <fullName evidence="3">Capsid protein</fullName>
    </recommendedName>
</protein>
<dbReference type="Gene3D" id="2.60.120.20">
    <property type="match status" value="1"/>
</dbReference>
<dbReference type="Pfam" id="PF00729">
    <property type="entry name" value="Viral_coat"/>
    <property type="match status" value="1"/>
</dbReference>
<evidence type="ECO:0000256" key="6">
    <source>
        <dbReference type="ARBA" id="ARBA00023060"/>
    </source>
</evidence>
<dbReference type="GO" id="GO:0005198">
    <property type="term" value="F:structural molecule activity"/>
    <property type="evidence" value="ECO:0007669"/>
    <property type="project" value="InterPro"/>
</dbReference>
<dbReference type="GO" id="GO:0039617">
    <property type="term" value="C:T=3 icosahedral viral capsid"/>
    <property type="evidence" value="ECO:0007669"/>
    <property type="project" value="UniProtKB-KW"/>
</dbReference>
<proteinExistence type="inferred from homology"/>
<evidence type="ECO:0000313" key="9">
    <source>
        <dbReference type="EMBL" id="QYA72363.1"/>
    </source>
</evidence>
<dbReference type="SUPFAM" id="SSF88633">
    <property type="entry name" value="Positive stranded ssRNA viruses"/>
    <property type="match status" value="1"/>
</dbReference>
<evidence type="ECO:0000256" key="1">
    <source>
        <dbReference type="ARBA" id="ARBA00004328"/>
    </source>
</evidence>
<dbReference type="InterPro" id="IPR029053">
    <property type="entry name" value="Viral_coat"/>
</dbReference>
<evidence type="ECO:0000313" key="8">
    <source>
        <dbReference type="EMBL" id="ACF35789.1"/>
    </source>
</evidence>
<comment type="subcellular location">
    <subcellularLocation>
        <location evidence="1">Virion</location>
    </subcellularLocation>
</comment>
<accession>B5ACF7</accession>
<dbReference type="InterPro" id="IPR000937">
    <property type="entry name" value="Capsid_prot_S-dom_vir"/>
</dbReference>
<evidence type="ECO:0000259" key="7">
    <source>
        <dbReference type="Pfam" id="PF00729"/>
    </source>
</evidence>
<organism evidence="8">
    <name type="scientific">Pelargonium line pattern virus</name>
    <dbReference type="NCBI Taxonomy" id="167019"/>
    <lineage>
        <taxon>Viruses</taxon>
        <taxon>Riboviria</taxon>
        <taxon>Orthornavirae</taxon>
        <taxon>Kitrinoviricota</taxon>
        <taxon>Tolucaviricetes</taxon>
        <taxon>Tolivirales</taxon>
        <taxon>Tombusviridae</taxon>
        <taxon>Procedovirinae</taxon>
        <taxon>Pelarspovirus</taxon>
        <taxon>Pelarspovirus lineapelargonii</taxon>
    </lineage>
</organism>
<feature type="domain" description="Icosahedral viral capsid protein S" evidence="7">
    <location>
        <begin position="73"/>
        <end position="233"/>
    </location>
</feature>